<protein>
    <submittedName>
        <fullName evidence="2">Uncharacterized protein</fullName>
    </submittedName>
</protein>
<name>X0YH05_9ZZZZ</name>
<proteinExistence type="predicted"/>
<evidence type="ECO:0000256" key="1">
    <source>
        <dbReference type="SAM" id="MobiDB-lite"/>
    </source>
</evidence>
<feature type="non-terminal residue" evidence="2">
    <location>
        <position position="130"/>
    </location>
</feature>
<dbReference type="EMBL" id="BARS01050377">
    <property type="protein sequence ID" value="GAG47898.1"/>
    <property type="molecule type" value="Genomic_DNA"/>
</dbReference>
<organism evidence="2">
    <name type="scientific">marine sediment metagenome</name>
    <dbReference type="NCBI Taxonomy" id="412755"/>
    <lineage>
        <taxon>unclassified sequences</taxon>
        <taxon>metagenomes</taxon>
        <taxon>ecological metagenomes</taxon>
    </lineage>
</organism>
<dbReference type="AlphaFoldDB" id="X0YH05"/>
<gene>
    <name evidence="2" type="ORF">S01H1_75219</name>
</gene>
<sequence length="130" mass="14161">MPYIHKKSIRVLTDEQFSRDTSIGGTRIDDALGESVDHFNSVPTGDLSTRFTKSQFVFGYTPAPVTANPVCQRGAVITSYPTTPILRAGTAEALPVQWIALPNSKHTTVKTTDSATSYPDRYKNQDGATP</sequence>
<evidence type="ECO:0000313" key="2">
    <source>
        <dbReference type="EMBL" id="GAG47898.1"/>
    </source>
</evidence>
<accession>X0YH05</accession>
<feature type="compositionally biased region" description="Polar residues" evidence="1">
    <location>
        <begin position="105"/>
        <end position="117"/>
    </location>
</feature>
<reference evidence="2" key="1">
    <citation type="journal article" date="2014" name="Front. Microbiol.">
        <title>High frequency of phylogenetically diverse reductive dehalogenase-homologous genes in deep subseafloor sedimentary metagenomes.</title>
        <authorList>
            <person name="Kawai M."/>
            <person name="Futagami T."/>
            <person name="Toyoda A."/>
            <person name="Takaki Y."/>
            <person name="Nishi S."/>
            <person name="Hori S."/>
            <person name="Arai W."/>
            <person name="Tsubouchi T."/>
            <person name="Morono Y."/>
            <person name="Uchiyama I."/>
            <person name="Ito T."/>
            <person name="Fujiyama A."/>
            <person name="Inagaki F."/>
            <person name="Takami H."/>
        </authorList>
    </citation>
    <scope>NUCLEOTIDE SEQUENCE</scope>
    <source>
        <strain evidence="2">Expedition CK06-06</strain>
    </source>
</reference>
<feature type="region of interest" description="Disordered" evidence="1">
    <location>
        <begin position="105"/>
        <end position="130"/>
    </location>
</feature>
<comment type="caution">
    <text evidence="2">The sequence shown here is derived from an EMBL/GenBank/DDBJ whole genome shotgun (WGS) entry which is preliminary data.</text>
</comment>